<comment type="function">
    <text evidence="10">Component of the SRB8-11 complex. The SRB8-11 complex is a regulatory module of the Mediator complex which is itself involved in regulation of basal and activated RNA polymerase II-dependent transcription. The SRB8-11 complex may be involved in the transcriptional repression of a subset of genes regulated by Mediator. It may inhibit the association of the Mediator complex with RNA polymerase II to form the holoenzyme complex.</text>
</comment>
<keyword evidence="6" id="KW-0805">Transcription regulation</keyword>
<comment type="similarity">
    <text evidence="2">Belongs to the Mediator complex subunit 12 family.</text>
</comment>
<keyword evidence="9" id="KW-0539">Nucleus</keyword>
<dbReference type="EMBL" id="NJET01000008">
    <property type="protein sequence ID" value="PHH66362.1"/>
    <property type="molecule type" value="Genomic_DNA"/>
</dbReference>
<reference evidence="14 15" key="1">
    <citation type="submission" date="2017-06" db="EMBL/GenBank/DDBJ databases">
        <title>Ant-infecting Ophiocordyceps genomes reveal a high diversity of potential behavioral manipulation genes and a possible major role for enterotoxins.</title>
        <authorList>
            <person name="De Bekker C."/>
            <person name="Evans H.C."/>
            <person name="Brachmann A."/>
            <person name="Hughes D.P."/>
        </authorList>
    </citation>
    <scope>NUCLEOTIDE SEQUENCE [LARGE SCALE GENOMIC DNA]</scope>
    <source>
        <strain evidence="14 15">Map64</strain>
    </source>
</reference>
<evidence type="ECO:0000256" key="2">
    <source>
        <dbReference type="ARBA" id="ARBA00010289"/>
    </source>
</evidence>
<evidence type="ECO:0000256" key="8">
    <source>
        <dbReference type="ARBA" id="ARBA00023163"/>
    </source>
</evidence>
<evidence type="ECO:0000313" key="14">
    <source>
        <dbReference type="EMBL" id="PHH66362.1"/>
    </source>
</evidence>
<keyword evidence="7" id="KW-0010">Activator</keyword>
<keyword evidence="5" id="KW-0678">Repressor</keyword>
<feature type="region of interest" description="Disordered" evidence="12">
    <location>
        <begin position="1369"/>
        <end position="1388"/>
    </location>
</feature>
<dbReference type="GO" id="GO:0006357">
    <property type="term" value="P:regulation of transcription by RNA polymerase II"/>
    <property type="evidence" value="ECO:0007669"/>
    <property type="project" value="InterPro"/>
</dbReference>
<dbReference type="Pfam" id="PF25326">
    <property type="entry name" value="ARM_SRB8"/>
    <property type="match status" value="1"/>
</dbReference>
<evidence type="ECO:0000256" key="11">
    <source>
        <dbReference type="ARBA" id="ARBA00032010"/>
    </source>
</evidence>
<gene>
    <name evidence="14" type="ORF">CDD81_7417</name>
</gene>
<dbReference type="GO" id="GO:0016592">
    <property type="term" value="C:mediator complex"/>
    <property type="evidence" value="ECO:0007669"/>
    <property type="project" value="InterPro"/>
</dbReference>
<feature type="region of interest" description="Disordered" evidence="12">
    <location>
        <begin position="119"/>
        <end position="209"/>
    </location>
</feature>
<feature type="region of interest" description="Disordered" evidence="12">
    <location>
        <begin position="1"/>
        <end position="56"/>
    </location>
</feature>
<name>A0A2C5YGE0_9HYPO</name>
<feature type="compositionally biased region" description="Low complexity" evidence="12">
    <location>
        <begin position="120"/>
        <end position="136"/>
    </location>
</feature>
<sequence length="1549" mass="171973">MTSSSRSSMGEQLPRQPQQMVLGATLALHRPLAHQHPASTPALPKLPTGGSQEAIDVGLPRPLASHSRHAPSLRCGSSKLRLELSDDPTPTPEPLPDACQPLSPAPPFRLVPIAKSISKPPSMSASTPVSAAAASSEKCLSQDHDSPLPMPHRPLHPPILLHTSPPISSPAPAQTRKDSRPKPYTVEVPSDAPRFISTPRHEASTKDSFSRGLYSGHADFFPWTGHHHEDEWSAEAIQKGTWDKGSSHETSSARLAIFPALRQKSGLTTLSTIFMNVLNQRRYRGQVTAPWTFKPPPRVTLTDTKREVWLKDLANPSISLRRLSRTIPHGIRGRTLLDQCLNKNVPTERAIWLAKCVGANEIRAFKRKGASGAFAMGGESKWVRDWTIFVEQFVESVASVFEDSEWKAKASYALRLATNLYSEHLMDRDHYLDWIVSGLESSSQARIPMWILIAKITIMDIVRSRKHARRLVYALVNHLSNVYCDADRDILAPLYHQLSSAVMMLLKRNPESFIVPTLWPKYREALKASLPAGDDACQNQYHRVNARNARLSVANTNSPPVGKQHLVRLLDLTLRARSDRELASKCLTIVEDRGELVKTLIEWATSAHRPGHAKTYVAARLLKAWKKLDMDATPVILAMMDGVRADDGVRKEMMFHLVGELIRSNVFSVPQYLQWLIGRGGLHEAAEIDAEKGPCATRLLVELPIHCLSESHQTQRKNLLRRAGHFSTVEEANDISNALKCVNDTAGLSQYLGSSHGRSKCLPLDRLLRKIASSSRALQTWVGIHLRDVLTAGLLTKMDSHGLVAVFESVRAIFETIDDFSSFLPVLKLCSVSSNFDLLAACTDTINSHLNVFLAMGCAEKLFDGLIDRLRFLGRQQGGAARPLLVALAGLGRRLPQREVVAKHLVRELVYTYRSNAVDACSPVSDNMTMQAHSAESEVSDQLDKLLASGNTIDHPTMNRLFRAIVPKLEAGWSKADESRRVFASLLTRLRMLDFQYFDRLMTDWTGHVGTKQHRPKLADMFPLLVSLGSISMSIILQTASTWSPPLDDMCLDSYPPIADSLVFVQELVQLVIMELPRSACLNAHEWYRFATQQKSARTENPKLLLLSIRNALIEYSALRTRHPDCQQPLDDGLYWHQLVESLKYLVVADSHAVANVLNASSLPLSAASFLRQIVTSLLVPESNGQGQMSFYEILDLTNELTMPFCLLKLNLDLSRAQQWTEDEAQSERQSRLEDFSKAMDRAIETRNTVWTSMLPYLSQDITRNISAQAHARFLDLIPCPKSMALQDEANSQERIHLAENLLRAIEAITSGQPPPKVAQLTGSLVDKLSDLSAIVACSQDGWAQTQQAVMDHWLPIFLRFITIHSTSAEPPAQPPSMGQASSARPSLSPSHEARARIILVLCTLLLDLNSRPQTTGGDLCQRVFDVALLLVDHLGDDVRNQCAKCILLMPGVLTNTSVSSDPRLYYLFSIPQLTLADNLRLAYREKSAVPYSAAARGIGAMFGIGPTANERLAPYVLRRWEILSEPTPNVGDNDTSLSLAMFDAIKIQ</sequence>
<comment type="caution">
    <text evidence="14">The sequence shown here is derived from an EMBL/GenBank/DDBJ whole genome shotgun (WGS) entry which is preliminary data.</text>
</comment>
<evidence type="ECO:0000256" key="3">
    <source>
        <dbReference type="ARBA" id="ARBA00011629"/>
    </source>
</evidence>
<keyword evidence="15" id="KW-1185">Reference proteome</keyword>
<dbReference type="Proteomes" id="UP000226192">
    <property type="component" value="Unassembled WGS sequence"/>
</dbReference>
<evidence type="ECO:0000256" key="6">
    <source>
        <dbReference type="ARBA" id="ARBA00023015"/>
    </source>
</evidence>
<dbReference type="InterPro" id="IPR019035">
    <property type="entry name" value="Mediator_Med12"/>
</dbReference>
<dbReference type="PANTHER" id="PTHR46567:SF1">
    <property type="entry name" value="MEDIATOR OF RNA POLYMERASE II TRANSCRIPTION SUBUNIT 12"/>
    <property type="match status" value="1"/>
</dbReference>
<evidence type="ECO:0000256" key="10">
    <source>
        <dbReference type="ARBA" id="ARBA00025661"/>
    </source>
</evidence>
<comment type="subcellular location">
    <subcellularLocation>
        <location evidence="1">Nucleus</location>
    </subcellularLocation>
</comment>
<evidence type="ECO:0000256" key="1">
    <source>
        <dbReference type="ARBA" id="ARBA00004123"/>
    </source>
</evidence>
<comment type="subunit">
    <text evidence="3">Component of the SRB8-11 complex, which itself associates with the Mediator complex.</text>
</comment>
<feature type="compositionally biased region" description="Polar residues" evidence="12">
    <location>
        <begin position="1"/>
        <end position="19"/>
    </location>
</feature>
<dbReference type="InterPro" id="IPR016024">
    <property type="entry name" value="ARM-type_fold"/>
</dbReference>
<dbReference type="PANTHER" id="PTHR46567">
    <property type="entry name" value="MEDIATOR OF RNA POLYMERASE II TRANSCRIPTION SUBUNIT 12"/>
    <property type="match status" value="1"/>
</dbReference>
<dbReference type="InterPro" id="IPR057344">
    <property type="entry name" value="ARM_SRB8"/>
</dbReference>
<dbReference type="STRING" id="1399860.A0A2C5YGE0"/>
<feature type="compositionally biased region" description="Basic and acidic residues" evidence="12">
    <location>
        <begin position="199"/>
        <end position="209"/>
    </location>
</feature>
<proteinExistence type="inferred from homology"/>
<dbReference type="Pfam" id="PF09497">
    <property type="entry name" value="Med12"/>
    <property type="match status" value="1"/>
</dbReference>
<evidence type="ECO:0000259" key="13">
    <source>
        <dbReference type="SMART" id="SM01281"/>
    </source>
</evidence>
<feature type="compositionally biased region" description="Polar residues" evidence="12">
    <location>
        <begin position="1377"/>
        <end position="1388"/>
    </location>
</feature>
<accession>A0A2C5YGE0</accession>
<dbReference type="GO" id="GO:0003712">
    <property type="term" value="F:transcription coregulator activity"/>
    <property type="evidence" value="ECO:0007669"/>
    <property type="project" value="InterPro"/>
</dbReference>
<dbReference type="SMART" id="SM01281">
    <property type="entry name" value="Med12"/>
    <property type="match status" value="1"/>
</dbReference>
<protein>
    <recommendedName>
        <fullName evidence="4">Mediator of RNA polymerase II transcription subunit 12</fullName>
    </recommendedName>
    <alternativeName>
        <fullName evidence="11">Mediator complex subunit 12</fullName>
    </alternativeName>
</protein>
<feature type="region of interest" description="Disordered" evidence="12">
    <location>
        <begin position="82"/>
        <end position="106"/>
    </location>
</feature>
<feature type="domain" description="Mediator complex subunit Med12" evidence="13">
    <location>
        <begin position="292"/>
        <end position="355"/>
    </location>
</feature>
<dbReference type="SUPFAM" id="SSF48371">
    <property type="entry name" value="ARM repeat"/>
    <property type="match status" value="1"/>
</dbReference>
<evidence type="ECO:0000256" key="7">
    <source>
        <dbReference type="ARBA" id="ARBA00023159"/>
    </source>
</evidence>
<evidence type="ECO:0000256" key="9">
    <source>
        <dbReference type="ARBA" id="ARBA00023242"/>
    </source>
</evidence>
<evidence type="ECO:0000256" key="5">
    <source>
        <dbReference type="ARBA" id="ARBA00022491"/>
    </source>
</evidence>
<keyword evidence="8" id="KW-0804">Transcription</keyword>
<dbReference type="OrthoDB" id="20828at2759"/>
<evidence type="ECO:0000256" key="12">
    <source>
        <dbReference type="SAM" id="MobiDB-lite"/>
    </source>
</evidence>
<evidence type="ECO:0000256" key="4">
    <source>
        <dbReference type="ARBA" id="ARBA00019622"/>
    </source>
</evidence>
<evidence type="ECO:0000313" key="15">
    <source>
        <dbReference type="Proteomes" id="UP000226192"/>
    </source>
</evidence>
<organism evidence="14 15">
    <name type="scientific">Ophiocordyceps australis</name>
    <dbReference type="NCBI Taxonomy" id="1399860"/>
    <lineage>
        <taxon>Eukaryota</taxon>
        <taxon>Fungi</taxon>
        <taxon>Dikarya</taxon>
        <taxon>Ascomycota</taxon>
        <taxon>Pezizomycotina</taxon>
        <taxon>Sordariomycetes</taxon>
        <taxon>Hypocreomycetidae</taxon>
        <taxon>Hypocreales</taxon>
        <taxon>Ophiocordycipitaceae</taxon>
        <taxon>Ophiocordyceps</taxon>
    </lineage>
</organism>